<evidence type="ECO:0000256" key="2">
    <source>
        <dbReference type="ARBA" id="ARBA00010617"/>
    </source>
</evidence>
<comment type="caution">
    <text evidence="8">The sequence shown here is derived from an EMBL/GenBank/DDBJ whole genome shotgun (WGS) entry which is preliminary data.</text>
</comment>
<name>A0A4Q2V0W4_FUSOX</name>
<comment type="cofactor">
    <cofactor evidence="1">
        <name>heme</name>
        <dbReference type="ChEBI" id="CHEBI:30413"/>
    </cofactor>
</comment>
<dbReference type="Pfam" id="PF00067">
    <property type="entry name" value="p450"/>
    <property type="match status" value="2"/>
</dbReference>
<evidence type="ECO:0000256" key="1">
    <source>
        <dbReference type="ARBA" id="ARBA00001971"/>
    </source>
</evidence>
<comment type="similarity">
    <text evidence="2">Belongs to the cytochrome P450 family.</text>
</comment>
<keyword evidence="6" id="KW-0408">Iron</keyword>
<dbReference type="PRINTS" id="PR00463">
    <property type="entry name" value="EP450I"/>
</dbReference>
<protein>
    <submittedName>
        <fullName evidence="8">Uncharacterized protein</fullName>
    </submittedName>
</protein>
<dbReference type="SUPFAM" id="SSF48264">
    <property type="entry name" value="Cytochrome P450"/>
    <property type="match status" value="1"/>
</dbReference>
<accession>A0A4Q2V0W4</accession>
<evidence type="ECO:0000256" key="7">
    <source>
        <dbReference type="ARBA" id="ARBA00023033"/>
    </source>
</evidence>
<evidence type="ECO:0000313" key="8">
    <source>
        <dbReference type="EMBL" id="RYC80471.1"/>
    </source>
</evidence>
<keyword evidence="3" id="KW-0349">Heme</keyword>
<dbReference type="InterPro" id="IPR002401">
    <property type="entry name" value="Cyt_P450_E_grp-I"/>
</dbReference>
<evidence type="ECO:0000256" key="5">
    <source>
        <dbReference type="ARBA" id="ARBA00023002"/>
    </source>
</evidence>
<dbReference type="Gene3D" id="1.10.630.10">
    <property type="entry name" value="Cytochrome P450"/>
    <property type="match status" value="1"/>
</dbReference>
<dbReference type="GO" id="GO:0005506">
    <property type="term" value="F:iron ion binding"/>
    <property type="evidence" value="ECO:0007669"/>
    <property type="project" value="InterPro"/>
</dbReference>
<dbReference type="GO" id="GO:0016705">
    <property type="term" value="F:oxidoreductase activity, acting on paired donors, with incorporation or reduction of molecular oxygen"/>
    <property type="evidence" value="ECO:0007669"/>
    <property type="project" value="InterPro"/>
</dbReference>
<dbReference type="InterPro" id="IPR050121">
    <property type="entry name" value="Cytochrome_P450_monoxygenase"/>
</dbReference>
<dbReference type="GO" id="GO:0004497">
    <property type="term" value="F:monooxygenase activity"/>
    <property type="evidence" value="ECO:0007669"/>
    <property type="project" value="UniProtKB-KW"/>
</dbReference>
<dbReference type="InterPro" id="IPR036396">
    <property type="entry name" value="Cyt_P450_sf"/>
</dbReference>
<keyword evidence="5" id="KW-0560">Oxidoreductase</keyword>
<keyword evidence="4" id="KW-0479">Metal-binding</keyword>
<dbReference type="Proteomes" id="UP000290540">
    <property type="component" value="Unassembled WGS sequence"/>
</dbReference>
<dbReference type="AlphaFoldDB" id="A0A4Q2V0W4"/>
<sequence length="266" mass="30249">MTTWNSIDKATHARKRRAMNHPFSDMALFSSEPFIHSNIDRWIELLKEDIGEKQWPFSLHMARWADRLVFDTLGDLCFGESFGMKEHDSELRHIPAIIMDFTSTIHPRAQIEDEVQARCKSGTESRMGFFHYLFLDLDLDISESESLIIAGSETSPITLAAAFFYLTRYPHAQEKLAKELKAAFSSVDGIKGGGALHSSQYLRAFIQETMRMSPPVPADLAPDGQQGGIVVDGRYIPEGMKVSTVSYCMHHKPDMYPEPFDFRPER</sequence>
<keyword evidence="7" id="KW-0503">Monooxygenase</keyword>
<gene>
    <name evidence="8" type="ORF">BFJ63_vAg16642</name>
</gene>
<dbReference type="GO" id="GO:0020037">
    <property type="term" value="F:heme binding"/>
    <property type="evidence" value="ECO:0007669"/>
    <property type="project" value="InterPro"/>
</dbReference>
<evidence type="ECO:0000313" key="9">
    <source>
        <dbReference type="Proteomes" id="UP000290540"/>
    </source>
</evidence>
<evidence type="ECO:0000256" key="6">
    <source>
        <dbReference type="ARBA" id="ARBA00023004"/>
    </source>
</evidence>
<dbReference type="PANTHER" id="PTHR24305:SF237">
    <property type="entry name" value="CYTOCHROME P450 MONOOXYGENASE ATNE-RELATED"/>
    <property type="match status" value="1"/>
</dbReference>
<dbReference type="EMBL" id="MQTW01000368">
    <property type="protein sequence ID" value="RYC80471.1"/>
    <property type="molecule type" value="Genomic_DNA"/>
</dbReference>
<proteinExistence type="inferred from homology"/>
<reference evidence="8 9" key="1">
    <citation type="submission" date="2016-12" db="EMBL/GenBank/DDBJ databases">
        <title>Draft genome sequence of Fusarium oxysporum causing rot on Narcissus.</title>
        <authorList>
            <person name="Armitage A.D."/>
            <person name="Taylor A."/>
            <person name="Clarkson J.P."/>
            <person name="Harrison R.J."/>
            <person name="Jackson A.C."/>
        </authorList>
    </citation>
    <scope>NUCLEOTIDE SEQUENCE [LARGE SCALE GENOMIC DNA]</scope>
    <source>
        <strain evidence="8 9">N139</strain>
    </source>
</reference>
<dbReference type="InterPro" id="IPR001128">
    <property type="entry name" value="Cyt_P450"/>
</dbReference>
<evidence type="ECO:0000256" key="4">
    <source>
        <dbReference type="ARBA" id="ARBA00022723"/>
    </source>
</evidence>
<organism evidence="8 9">
    <name type="scientific">Fusarium oxysporum f. sp. narcissi</name>
    <dbReference type="NCBI Taxonomy" id="451672"/>
    <lineage>
        <taxon>Eukaryota</taxon>
        <taxon>Fungi</taxon>
        <taxon>Dikarya</taxon>
        <taxon>Ascomycota</taxon>
        <taxon>Pezizomycotina</taxon>
        <taxon>Sordariomycetes</taxon>
        <taxon>Hypocreomycetidae</taxon>
        <taxon>Hypocreales</taxon>
        <taxon>Nectriaceae</taxon>
        <taxon>Fusarium</taxon>
        <taxon>Fusarium oxysporum species complex</taxon>
    </lineage>
</organism>
<dbReference type="PANTHER" id="PTHR24305">
    <property type="entry name" value="CYTOCHROME P450"/>
    <property type="match status" value="1"/>
</dbReference>
<evidence type="ECO:0000256" key="3">
    <source>
        <dbReference type="ARBA" id="ARBA00022617"/>
    </source>
</evidence>